<sequence>MKLHKPIVMLAVLAAVLAVETEAMELKTVRCGERAVFKPEPCGSEEMVYYAVDRGDGTLCTTARGAGTSAPRLSLSWAEPGVYEVTPRAVSLSGRIYESPSRTFRVRGRSVAETRAIGDAASFHHDTLDGPAEQGPDPKASQSPYAVQCSGLWFDRVVALDALELDAHPDHPFPPDFEVQYCTDRGATWYPVPSARFVHFPDPDGRTVRIPLHRLAVRGVRVMTPRPPELENGAFALRLGAMRARGDEHTLFEMDAPAQVRADWNNLWTIYGTADAEVHGNFSGWWPTDRPDCGGMTGIGSTIWAHWNAMKLAWTAREHDRAFYEEIVTTYPQDENGFLGVAPNSFRHLGHSKHYVTPAIYIAGLARWYLTNLDRAFLEQRAGPGEPTQLERMRRAMTFQVESMDGRSGVLTIKDPENDGTVHGRSSNYWDGWRFGYQSAYANARFYDSLLWMARLEHALGRSTEAEEYHALSRLVRERFNEIFWSEERGRFIGAVDREGNRHDYGFSFVNLEAVATGVASDEHAEAVLEWLDGERIVEGDTSTGSDIYHFRIAPRANTLAAEAVRPTWWDNWTMKVGEGEIGEYGRQIQNGGVIFYVSYYDLMSRLRVRGIGDAMRRMEAILEEFHQDQLRRQPCNQHGSTHLLGILREFPESGLVPLFFVNGILGLRPAAQGLLITPALPAEWNYAGIRAYRYAGEEYALRIERGREEAASSEANGKTHWRIPAEGRWILSPDGVLHRVGE</sequence>
<reference evidence="3" key="1">
    <citation type="submission" date="2015-02" db="EMBL/GenBank/DDBJ databases">
        <title>Description and complete genome sequence of the first cultured representative of the subdivision 5 of the Verrucomicrobia phylum.</title>
        <authorList>
            <person name="Spring S."/>
            <person name="Bunk B."/>
            <person name="Sproer C."/>
            <person name="Klenk H.-P."/>
        </authorList>
    </citation>
    <scope>NUCLEOTIDE SEQUENCE [LARGE SCALE GENOMIC DNA]</scope>
    <source>
        <strain evidence="3">L21-Fru-AB</strain>
    </source>
</reference>
<evidence type="ECO:0000313" key="3">
    <source>
        <dbReference type="Proteomes" id="UP000035268"/>
    </source>
</evidence>
<dbReference type="RefSeq" id="WP_052882880.1">
    <property type="nucleotide sequence ID" value="NZ_CP010904.1"/>
</dbReference>
<name>A0A0G3ENF7_9BACT</name>
<dbReference type="GO" id="GO:0005975">
    <property type="term" value="P:carbohydrate metabolic process"/>
    <property type="evidence" value="ECO:0007669"/>
    <property type="project" value="InterPro"/>
</dbReference>
<dbReference type="AlphaFoldDB" id="A0A0G3ENF7"/>
<proteinExistence type="predicted"/>
<dbReference type="Gene3D" id="2.60.420.10">
    <property type="entry name" value="Maltose phosphorylase, domain 3"/>
    <property type="match status" value="1"/>
</dbReference>
<dbReference type="OrthoDB" id="9815108at2"/>
<evidence type="ECO:0000256" key="1">
    <source>
        <dbReference type="SAM" id="MobiDB-lite"/>
    </source>
</evidence>
<keyword evidence="3" id="KW-1185">Reference proteome</keyword>
<feature type="region of interest" description="Disordered" evidence="1">
    <location>
        <begin position="123"/>
        <end position="143"/>
    </location>
</feature>
<dbReference type="Gene3D" id="1.50.10.10">
    <property type="match status" value="1"/>
</dbReference>
<reference evidence="2 3" key="2">
    <citation type="journal article" date="2016" name="ISME J.">
        <title>Characterization of the first cultured representative of Verrucomicrobia subdivision 5 indicates the proposal of a novel phylum.</title>
        <authorList>
            <person name="Spring S."/>
            <person name="Bunk B."/>
            <person name="Sproer C."/>
            <person name="Schumann P."/>
            <person name="Rohde M."/>
            <person name="Tindall B.J."/>
            <person name="Klenk H.P."/>
        </authorList>
    </citation>
    <scope>NUCLEOTIDE SEQUENCE [LARGE SCALE GENOMIC DNA]</scope>
    <source>
        <strain evidence="2 3">L21-Fru-AB</strain>
    </source>
</reference>
<gene>
    <name evidence="2" type="ORF">L21SP4_02454</name>
</gene>
<dbReference type="InterPro" id="IPR012341">
    <property type="entry name" value="6hp_glycosidase-like_sf"/>
</dbReference>
<dbReference type="Proteomes" id="UP000035268">
    <property type="component" value="Chromosome"/>
</dbReference>
<dbReference type="EMBL" id="CP010904">
    <property type="protein sequence ID" value="AKJ65679.1"/>
    <property type="molecule type" value="Genomic_DNA"/>
</dbReference>
<dbReference type="STRING" id="1307763.L21SP4_02454"/>
<organism evidence="2 3">
    <name type="scientific">Kiritimatiella glycovorans</name>
    <dbReference type="NCBI Taxonomy" id="1307763"/>
    <lineage>
        <taxon>Bacteria</taxon>
        <taxon>Pseudomonadati</taxon>
        <taxon>Kiritimatiellota</taxon>
        <taxon>Kiritimatiellia</taxon>
        <taxon>Kiritimatiellales</taxon>
        <taxon>Kiritimatiellaceae</taxon>
        <taxon>Kiritimatiella</taxon>
    </lineage>
</organism>
<dbReference type="KEGG" id="vbl:L21SP4_02454"/>
<accession>A0A0G3ENF7</accession>
<dbReference type="InterPro" id="IPR008928">
    <property type="entry name" value="6-hairpin_glycosidase_sf"/>
</dbReference>
<protein>
    <submittedName>
        <fullName evidence="2">Putative disaccharide phosphorylase</fullName>
    </submittedName>
</protein>
<dbReference type="SUPFAM" id="SSF48208">
    <property type="entry name" value="Six-hairpin glycosidases"/>
    <property type="match status" value="1"/>
</dbReference>
<evidence type="ECO:0000313" key="2">
    <source>
        <dbReference type="EMBL" id="AKJ65679.1"/>
    </source>
</evidence>